<dbReference type="OrthoDB" id="498392at2759"/>
<organism evidence="6 7">
    <name type="scientific">Arabis alpina</name>
    <name type="common">Alpine rock-cress</name>
    <dbReference type="NCBI Taxonomy" id="50452"/>
    <lineage>
        <taxon>Eukaryota</taxon>
        <taxon>Viridiplantae</taxon>
        <taxon>Streptophyta</taxon>
        <taxon>Embryophyta</taxon>
        <taxon>Tracheophyta</taxon>
        <taxon>Spermatophyta</taxon>
        <taxon>Magnoliopsida</taxon>
        <taxon>eudicotyledons</taxon>
        <taxon>Gunneridae</taxon>
        <taxon>Pentapetalae</taxon>
        <taxon>rosids</taxon>
        <taxon>malvids</taxon>
        <taxon>Brassicales</taxon>
        <taxon>Brassicaceae</taxon>
        <taxon>Arabideae</taxon>
        <taxon>Arabis</taxon>
    </lineage>
</organism>
<keyword evidence="4" id="KW-0809">Transit peptide</keyword>
<comment type="subcellular location">
    <subcellularLocation>
        <location evidence="1">Plastid</location>
        <location evidence="1">Chloroplast</location>
    </subcellularLocation>
</comment>
<dbReference type="EMBL" id="KL990928">
    <property type="protein sequence ID" value="KFK22271.1"/>
    <property type="molecule type" value="Genomic_DNA"/>
</dbReference>
<sequence length="131" mass="15035">MDEKHKSFCGGFFEKQRSFRCTERIGDLITQLDSKNLLHLQLDSKNLLHLQLDSKNLLHPQPNTPSPTAALFLLNGKWILAHTSSVGLFPLLVRYKRFRSSEAHSDLVQSPLKKLNEYLEQHGLLFPLDRG</sequence>
<dbReference type="Proteomes" id="UP000029120">
    <property type="component" value="Unassembled WGS sequence"/>
</dbReference>
<protein>
    <recommendedName>
        <fullName evidence="5">Plastid lipid-associated protein/fibrillin conserved domain-containing protein</fullName>
    </recommendedName>
</protein>
<reference evidence="7" key="1">
    <citation type="journal article" date="2015" name="Nat. Plants">
        <title>Genome expansion of Arabis alpina linked with retrotransposition and reduced symmetric DNA methylation.</title>
        <authorList>
            <person name="Willing E.M."/>
            <person name="Rawat V."/>
            <person name="Mandakova T."/>
            <person name="Maumus F."/>
            <person name="James G.V."/>
            <person name="Nordstroem K.J."/>
            <person name="Becker C."/>
            <person name="Warthmann N."/>
            <person name="Chica C."/>
            <person name="Szarzynska B."/>
            <person name="Zytnicki M."/>
            <person name="Albani M.C."/>
            <person name="Kiefer C."/>
            <person name="Bergonzi S."/>
            <person name="Castaings L."/>
            <person name="Mateos J.L."/>
            <person name="Berns M.C."/>
            <person name="Bujdoso N."/>
            <person name="Piofczyk T."/>
            <person name="de Lorenzo L."/>
            <person name="Barrero-Sicilia C."/>
            <person name="Mateos I."/>
            <person name="Piednoel M."/>
            <person name="Hagmann J."/>
            <person name="Chen-Min-Tao R."/>
            <person name="Iglesias-Fernandez R."/>
            <person name="Schuster S.C."/>
            <person name="Alonso-Blanco C."/>
            <person name="Roudier F."/>
            <person name="Carbonero P."/>
            <person name="Paz-Ares J."/>
            <person name="Davis S.J."/>
            <person name="Pecinka A."/>
            <person name="Quesneville H."/>
            <person name="Colot V."/>
            <person name="Lysak M.A."/>
            <person name="Weigel D."/>
            <person name="Coupland G."/>
            <person name="Schneeberger K."/>
        </authorList>
    </citation>
    <scope>NUCLEOTIDE SEQUENCE [LARGE SCALE GENOMIC DNA]</scope>
    <source>
        <strain evidence="7">cv. Pajares</strain>
    </source>
</reference>
<evidence type="ECO:0000256" key="3">
    <source>
        <dbReference type="ARBA" id="ARBA00022640"/>
    </source>
</evidence>
<evidence type="ECO:0000313" key="6">
    <source>
        <dbReference type="EMBL" id="KFK22271.1"/>
    </source>
</evidence>
<keyword evidence="7" id="KW-1185">Reference proteome</keyword>
<evidence type="ECO:0000256" key="1">
    <source>
        <dbReference type="ARBA" id="ARBA00004229"/>
    </source>
</evidence>
<name>A0A087FXB9_ARAAL</name>
<dbReference type="AlphaFoldDB" id="A0A087FXB9"/>
<comment type="similarity">
    <text evidence="2">Belongs to the PAP/fibrillin family.</text>
</comment>
<gene>
    <name evidence="6" type="ORF">AALP_AAs59244U000100</name>
</gene>
<dbReference type="InterPro" id="IPR006843">
    <property type="entry name" value="PAP/fibrillin_dom"/>
</dbReference>
<keyword evidence="3" id="KW-0934">Plastid</keyword>
<evidence type="ECO:0000259" key="5">
    <source>
        <dbReference type="Pfam" id="PF04755"/>
    </source>
</evidence>
<proteinExistence type="inferred from homology"/>
<dbReference type="Gramene" id="KFK22271">
    <property type="protein sequence ID" value="KFK22271"/>
    <property type="gene ID" value="AALP_AAs59244U000100"/>
</dbReference>
<evidence type="ECO:0000256" key="2">
    <source>
        <dbReference type="ARBA" id="ARBA00005845"/>
    </source>
</evidence>
<dbReference type="Pfam" id="PF04755">
    <property type="entry name" value="PAP_fibrillin"/>
    <property type="match status" value="1"/>
</dbReference>
<dbReference type="GO" id="GO:0009507">
    <property type="term" value="C:chloroplast"/>
    <property type="evidence" value="ECO:0007669"/>
    <property type="project" value="UniProtKB-SubCell"/>
</dbReference>
<evidence type="ECO:0000313" key="7">
    <source>
        <dbReference type="Proteomes" id="UP000029120"/>
    </source>
</evidence>
<feature type="domain" description="Plastid lipid-associated protein/fibrillin conserved" evidence="5">
    <location>
        <begin position="63"/>
        <end position="96"/>
    </location>
</feature>
<accession>A0A087FXB9</accession>
<evidence type="ECO:0000256" key="4">
    <source>
        <dbReference type="ARBA" id="ARBA00022946"/>
    </source>
</evidence>